<dbReference type="AlphaFoldDB" id="A0A834F3J9"/>
<accession>A0A834F3J9</accession>
<reference evidence="2" key="1">
    <citation type="journal article" name="BMC Genomics">
        <title>Long-read sequencing and de novo genome assembly of marine medaka (Oryzias melastigma).</title>
        <authorList>
            <person name="Liang P."/>
            <person name="Saqib H.S.A."/>
            <person name="Ni X."/>
            <person name="Shen Y."/>
        </authorList>
    </citation>
    <scope>NUCLEOTIDE SEQUENCE</scope>
    <source>
        <strain evidence="2">Bigg-433</strain>
    </source>
</reference>
<evidence type="ECO:0000313" key="3">
    <source>
        <dbReference type="Proteomes" id="UP000646548"/>
    </source>
</evidence>
<comment type="caution">
    <text evidence="2">The sequence shown here is derived from an EMBL/GenBank/DDBJ whole genome shotgun (WGS) entry which is preliminary data.</text>
</comment>
<sequence>MGVGAQISPPPSPVPLFGLDCVRSGEGRARRRCARCGGHDGMAAEARAPGSSYISWPRFITLKGPAALSERGGEGGSGSRRRITSASSRSVNGKEEQRRARARRHDALFSNKEGHPGKLSEVELCGRRRRRSLWRRDAASS</sequence>
<evidence type="ECO:0000256" key="1">
    <source>
        <dbReference type="SAM" id="MobiDB-lite"/>
    </source>
</evidence>
<dbReference type="EMBL" id="WKFB01000547">
    <property type="protein sequence ID" value="KAF6719894.1"/>
    <property type="molecule type" value="Genomic_DNA"/>
</dbReference>
<feature type="region of interest" description="Disordered" evidence="1">
    <location>
        <begin position="67"/>
        <end position="121"/>
    </location>
</feature>
<gene>
    <name evidence="2" type="ORF">FQA47_021788</name>
</gene>
<dbReference type="Proteomes" id="UP000646548">
    <property type="component" value="Unassembled WGS sequence"/>
</dbReference>
<organism evidence="2 3">
    <name type="scientific">Oryzias melastigma</name>
    <name type="common">Marine medaka</name>
    <dbReference type="NCBI Taxonomy" id="30732"/>
    <lineage>
        <taxon>Eukaryota</taxon>
        <taxon>Metazoa</taxon>
        <taxon>Chordata</taxon>
        <taxon>Craniata</taxon>
        <taxon>Vertebrata</taxon>
        <taxon>Euteleostomi</taxon>
        <taxon>Actinopterygii</taxon>
        <taxon>Neopterygii</taxon>
        <taxon>Teleostei</taxon>
        <taxon>Neoteleostei</taxon>
        <taxon>Acanthomorphata</taxon>
        <taxon>Ovalentaria</taxon>
        <taxon>Atherinomorphae</taxon>
        <taxon>Beloniformes</taxon>
        <taxon>Adrianichthyidae</taxon>
        <taxon>Oryziinae</taxon>
        <taxon>Oryzias</taxon>
    </lineage>
</organism>
<protein>
    <submittedName>
        <fullName evidence="2">Uncharacterized protein</fullName>
    </submittedName>
</protein>
<evidence type="ECO:0000313" key="2">
    <source>
        <dbReference type="EMBL" id="KAF6719894.1"/>
    </source>
</evidence>
<name>A0A834F3J9_ORYME</name>
<feature type="compositionally biased region" description="Basic and acidic residues" evidence="1">
    <location>
        <begin position="112"/>
        <end position="121"/>
    </location>
</feature>
<proteinExistence type="predicted"/>